<evidence type="ECO:0000313" key="5">
    <source>
        <dbReference type="EMBL" id="MBK1842182.1"/>
    </source>
</evidence>
<proteinExistence type="predicted"/>
<keyword evidence="1" id="KW-0805">Transcription regulation</keyword>
<dbReference type="PROSITE" id="PS01117">
    <property type="entry name" value="HTH_MARR_1"/>
    <property type="match status" value="1"/>
</dbReference>
<evidence type="ECO:0000313" key="6">
    <source>
        <dbReference type="Proteomes" id="UP000652760"/>
    </source>
</evidence>
<dbReference type="SMART" id="SM00347">
    <property type="entry name" value="HTH_MARR"/>
    <property type="match status" value="1"/>
</dbReference>
<dbReference type="PANTHER" id="PTHR33164:SF99">
    <property type="entry name" value="MARR FAMILY REGULATORY PROTEIN"/>
    <property type="match status" value="1"/>
</dbReference>
<dbReference type="Gene3D" id="1.10.10.10">
    <property type="entry name" value="Winged helix-like DNA-binding domain superfamily/Winged helix DNA-binding domain"/>
    <property type="match status" value="1"/>
</dbReference>
<dbReference type="EMBL" id="JAENHM010000084">
    <property type="protein sequence ID" value="MBK1842182.1"/>
    <property type="molecule type" value="Genomic_DNA"/>
</dbReference>
<reference evidence="6" key="1">
    <citation type="submission" date="2021-01" db="EMBL/GenBank/DDBJ databases">
        <title>Genome public.</title>
        <authorList>
            <person name="Liu C."/>
            <person name="Sun Q."/>
        </authorList>
    </citation>
    <scope>NUCLEOTIDE SEQUENCE [LARGE SCALE GENOMIC DNA]</scope>
    <source>
        <strain evidence="6">YIM B02556</strain>
    </source>
</reference>
<dbReference type="InterPro" id="IPR036390">
    <property type="entry name" value="WH_DNA-bd_sf"/>
</dbReference>
<dbReference type="PANTHER" id="PTHR33164">
    <property type="entry name" value="TRANSCRIPTIONAL REGULATOR, MARR FAMILY"/>
    <property type="match status" value="1"/>
</dbReference>
<dbReference type="InterPro" id="IPR000835">
    <property type="entry name" value="HTH_MarR-typ"/>
</dbReference>
<name>A0ABS1FFH0_9PROT</name>
<gene>
    <name evidence="5" type="ORF">JHL17_32780</name>
</gene>
<dbReference type="InterPro" id="IPR023187">
    <property type="entry name" value="Tscrpt_reg_MarR-type_CS"/>
</dbReference>
<evidence type="ECO:0000256" key="2">
    <source>
        <dbReference type="ARBA" id="ARBA00023125"/>
    </source>
</evidence>
<dbReference type="PROSITE" id="PS50995">
    <property type="entry name" value="HTH_MARR_2"/>
    <property type="match status" value="1"/>
</dbReference>
<keyword evidence="6" id="KW-1185">Reference proteome</keyword>
<evidence type="ECO:0000259" key="4">
    <source>
        <dbReference type="PROSITE" id="PS50995"/>
    </source>
</evidence>
<evidence type="ECO:0000256" key="3">
    <source>
        <dbReference type="ARBA" id="ARBA00023163"/>
    </source>
</evidence>
<sequence length="147" mass="15952">MAANSPAGSRSEQAVGAIRQSDYRALAEFRHTLRRFLAFSEAAARDGGLTPQQHQAILAIKGHGDGGMSIGDLADKLLVRHHSAGELVDRLVKAELVTRLESADDRRRVVLVLTPQAEAVLEALSAAHLEELRKTKPLLLQLLHSLP</sequence>
<organism evidence="5 6">
    <name type="scientific">Azospirillum endophyticum</name>
    <dbReference type="NCBI Taxonomy" id="2800326"/>
    <lineage>
        <taxon>Bacteria</taxon>
        <taxon>Pseudomonadati</taxon>
        <taxon>Pseudomonadota</taxon>
        <taxon>Alphaproteobacteria</taxon>
        <taxon>Rhodospirillales</taxon>
        <taxon>Azospirillaceae</taxon>
        <taxon>Azospirillum</taxon>
    </lineage>
</organism>
<dbReference type="InterPro" id="IPR036388">
    <property type="entry name" value="WH-like_DNA-bd_sf"/>
</dbReference>
<comment type="caution">
    <text evidence="5">The sequence shown here is derived from an EMBL/GenBank/DDBJ whole genome shotgun (WGS) entry which is preliminary data.</text>
</comment>
<protein>
    <submittedName>
        <fullName evidence="5">MarR family transcriptional regulator</fullName>
    </submittedName>
</protein>
<evidence type="ECO:0000256" key="1">
    <source>
        <dbReference type="ARBA" id="ARBA00023015"/>
    </source>
</evidence>
<dbReference type="InterPro" id="IPR039422">
    <property type="entry name" value="MarR/SlyA-like"/>
</dbReference>
<accession>A0ABS1FFH0</accession>
<dbReference type="Proteomes" id="UP000652760">
    <property type="component" value="Unassembled WGS sequence"/>
</dbReference>
<dbReference type="SUPFAM" id="SSF46785">
    <property type="entry name" value="Winged helix' DNA-binding domain"/>
    <property type="match status" value="1"/>
</dbReference>
<feature type="domain" description="HTH marR-type" evidence="4">
    <location>
        <begin position="19"/>
        <end position="147"/>
    </location>
</feature>
<keyword evidence="2" id="KW-0238">DNA-binding</keyword>
<dbReference type="Pfam" id="PF12802">
    <property type="entry name" value="MarR_2"/>
    <property type="match status" value="1"/>
</dbReference>
<keyword evidence="3" id="KW-0804">Transcription</keyword>